<gene>
    <name evidence="2" type="ORF">D9C73_006985</name>
</gene>
<name>A0A4U5UFM2_COLLU</name>
<dbReference type="AlphaFoldDB" id="A0A4U5UFM2"/>
<feature type="region of interest" description="Disordered" evidence="1">
    <location>
        <begin position="1"/>
        <end position="56"/>
    </location>
</feature>
<evidence type="ECO:0000313" key="2">
    <source>
        <dbReference type="EMBL" id="TKS72908.1"/>
    </source>
</evidence>
<dbReference type="STRING" id="240159.A0A4U5UFM2"/>
<organism evidence="2 3">
    <name type="scientific">Collichthys lucidus</name>
    <name type="common">Big head croaker</name>
    <name type="synonym">Sciaena lucida</name>
    <dbReference type="NCBI Taxonomy" id="240159"/>
    <lineage>
        <taxon>Eukaryota</taxon>
        <taxon>Metazoa</taxon>
        <taxon>Chordata</taxon>
        <taxon>Craniata</taxon>
        <taxon>Vertebrata</taxon>
        <taxon>Euteleostomi</taxon>
        <taxon>Actinopterygii</taxon>
        <taxon>Neopterygii</taxon>
        <taxon>Teleostei</taxon>
        <taxon>Neoteleostei</taxon>
        <taxon>Acanthomorphata</taxon>
        <taxon>Eupercaria</taxon>
        <taxon>Sciaenidae</taxon>
        <taxon>Collichthys</taxon>
    </lineage>
</organism>
<dbReference type="Proteomes" id="UP000298787">
    <property type="component" value="Chromosome 7"/>
</dbReference>
<sequence length="198" mass="21726">MQKPVQTSFDLTAPPSQRAVNASRRADGERLTQSGRTRPLIGCDQRRRHSENPSDTWASSKLTRVWTGGGNTAALHLEQQGCMMGSFRRPRPRFMSSPVLSDLARFHASSPALQLSNTSVWNSQSSSARALQPELFNLSSPTRALQPELSNLSSSARALQPELSNQSSPIRALQPELFNLSSPTRALQPELFSQSSPT</sequence>
<protein>
    <submittedName>
        <fullName evidence="2">Proline-rich protein 5-like</fullName>
    </submittedName>
</protein>
<feature type="compositionally biased region" description="Polar residues" evidence="1">
    <location>
        <begin position="147"/>
        <end position="169"/>
    </location>
</feature>
<accession>A0A4U5UFM2</accession>
<reference evidence="2 3" key="1">
    <citation type="submission" date="2019-01" db="EMBL/GenBank/DDBJ databases">
        <title>Genome Assembly of Collichthys lucidus.</title>
        <authorList>
            <person name="Cai M."/>
            <person name="Xiao S."/>
        </authorList>
    </citation>
    <scope>NUCLEOTIDE SEQUENCE [LARGE SCALE GENOMIC DNA]</scope>
    <source>
        <strain evidence="2">JT15FE1705JMU</strain>
        <tissue evidence="2">Muscle</tissue>
    </source>
</reference>
<feature type="compositionally biased region" description="Polar residues" evidence="1">
    <location>
        <begin position="1"/>
        <end position="20"/>
    </location>
</feature>
<dbReference type="EMBL" id="CM014084">
    <property type="protein sequence ID" value="TKS72908.1"/>
    <property type="molecule type" value="Genomic_DNA"/>
</dbReference>
<evidence type="ECO:0000256" key="1">
    <source>
        <dbReference type="SAM" id="MobiDB-lite"/>
    </source>
</evidence>
<keyword evidence="3" id="KW-1185">Reference proteome</keyword>
<feature type="region of interest" description="Disordered" evidence="1">
    <location>
        <begin position="147"/>
        <end position="170"/>
    </location>
</feature>
<evidence type="ECO:0000313" key="3">
    <source>
        <dbReference type="Proteomes" id="UP000298787"/>
    </source>
</evidence>
<proteinExistence type="predicted"/>